<gene>
    <name evidence="2" type="ORF">F0U60_33240</name>
</gene>
<evidence type="ECO:0000256" key="1">
    <source>
        <dbReference type="SAM" id="SignalP"/>
    </source>
</evidence>
<accession>A0ABY9WZ76</accession>
<dbReference type="Proteomes" id="UP001611383">
    <property type="component" value="Chromosome"/>
</dbReference>
<sequence>MIKRFLACVVTLSAVVTGCGGVEADPEPAPTHHQEALPTCDSVDGHKCSSYTGITEKFCVYSNGTPGECFCQEPINRWGCAPATE</sequence>
<feature type="chain" id="PRO_5045977024" description="Lipoprotein" evidence="1">
    <location>
        <begin position="25"/>
        <end position="85"/>
    </location>
</feature>
<organism evidence="2 3">
    <name type="scientific">Archangium minus</name>
    <dbReference type="NCBI Taxonomy" id="83450"/>
    <lineage>
        <taxon>Bacteria</taxon>
        <taxon>Pseudomonadati</taxon>
        <taxon>Myxococcota</taxon>
        <taxon>Myxococcia</taxon>
        <taxon>Myxococcales</taxon>
        <taxon>Cystobacterineae</taxon>
        <taxon>Archangiaceae</taxon>
        <taxon>Archangium</taxon>
    </lineage>
</organism>
<keyword evidence="1" id="KW-0732">Signal</keyword>
<keyword evidence="3" id="KW-1185">Reference proteome</keyword>
<evidence type="ECO:0000313" key="3">
    <source>
        <dbReference type="Proteomes" id="UP001611383"/>
    </source>
</evidence>
<reference evidence="2 3" key="1">
    <citation type="submission" date="2019-08" db="EMBL/GenBank/DDBJ databases">
        <title>Archangium and Cystobacter genomes.</title>
        <authorList>
            <person name="Chen I.-C.K."/>
            <person name="Wielgoss S."/>
        </authorList>
    </citation>
    <scope>NUCLEOTIDE SEQUENCE [LARGE SCALE GENOMIC DNA]</scope>
    <source>
        <strain evidence="2 3">Cbm 6</strain>
    </source>
</reference>
<protein>
    <recommendedName>
        <fullName evidence="4">Lipoprotein</fullName>
    </recommendedName>
</protein>
<dbReference type="PROSITE" id="PS51257">
    <property type="entry name" value="PROKAR_LIPOPROTEIN"/>
    <property type="match status" value="1"/>
</dbReference>
<evidence type="ECO:0008006" key="4">
    <source>
        <dbReference type="Google" id="ProtNLM"/>
    </source>
</evidence>
<feature type="signal peptide" evidence="1">
    <location>
        <begin position="1"/>
        <end position="24"/>
    </location>
</feature>
<name>A0ABY9WZ76_9BACT</name>
<evidence type="ECO:0000313" key="2">
    <source>
        <dbReference type="EMBL" id="WNG48448.1"/>
    </source>
</evidence>
<dbReference type="EMBL" id="CP043494">
    <property type="protein sequence ID" value="WNG48448.1"/>
    <property type="molecule type" value="Genomic_DNA"/>
</dbReference>
<dbReference type="RefSeq" id="WP_395805981.1">
    <property type="nucleotide sequence ID" value="NZ_CP043494.1"/>
</dbReference>
<proteinExistence type="predicted"/>